<keyword evidence="1" id="KW-1133">Transmembrane helix</keyword>
<evidence type="ECO:0000259" key="2">
    <source>
        <dbReference type="PROSITE" id="PS50206"/>
    </source>
</evidence>
<dbReference type="PANTHER" id="PTHR43031:SF18">
    <property type="entry name" value="RHODANESE-RELATED SULFURTRANSFERASES"/>
    <property type="match status" value="1"/>
</dbReference>
<dbReference type="InterPro" id="IPR050229">
    <property type="entry name" value="GlpE_sulfurtransferase"/>
</dbReference>
<dbReference type="OrthoDB" id="9808735at2"/>
<protein>
    <submittedName>
        <fullName evidence="3">Thiosulfate sulfurtransferase PspE</fullName>
        <ecNumber evidence="3">2.8.1.1</ecNumber>
    </submittedName>
</protein>
<dbReference type="CDD" id="cd00158">
    <property type="entry name" value="RHOD"/>
    <property type="match status" value="1"/>
</dbReference>
<evidence type="ECO:0000256" key="1">
    <source>
        <dbReference type="SAM" id="Phobius"/>
    </source>
</evidence>
<dbReference type="SUPFAM" id="SSF52821">
    <property type="entry name" value="Rhodanese/Cell cycle control phosphatase"/>
    <property type="match status" value="1"/>
</dbReference>
<dbReference type="Proteomes" id="UP000189475">
    <property type="component" value="Unassembled WGS sequence"/>
</dbReference>
<evidence type="ECO:0000313" key="4">
    <source>
        <dbReference type="Proteomes" id="UP000189475"/>
    </source>
</evidence>
<keyword evidence="1" id="KW-0812">Transmembrane</keyword>
<dbReference type="EC" id="2.8.1.1" evidence="3"/>
<dbReference type="EMBL" id="FUFT01000004">
    <property type="protein sequence ID" value="SJL83740.1"/>
    <property type="molecule type" value="Genomic_DNA"/>
</dbReference>
<name>A0A1R4B499_9VIBR</name>
<organism evidence="3 4">
    <name type="scientific">Vibrio palustris</name>
    <dbReference type="NCBI Taxonomy" id="1918946"/>
    <lineage>
        <taxon>Bacteria</taxon>
        <taxon>Pseudomonadati</taxon>
        <taxon>Pseudomonadota</taxon>
        <taxon>Gammaproteobacteria</taxon>
        <taxon>Vibrionales</taxon>
        <taxon>Vibrionaceae</taxon>
        <taxon>Vibrio</taxon>
    </lineage>
</organism>
<keyword evidence="3" id="KW-0808">Transferase</keyword>
<dbReference type="PROSITE" id="PS50206">
    <property type="entry name" value="RHODANESE_3"/>
    <property type="match status" value="1"/>
</dbReference>
<reference evidence="3 4" key="1">
    <citation type="submission" date="2017-02" db="EMBL/GenBank/DDBJ databases">
        <authorList>
            <person name="Peterson S.W."/>
        </authorList>
    </citation>
    <scope>NUCLEOTIDE SEQUENCE [LARGE SCALE GENOMIC DNA]</scope>
    <source>
        <strain evidence="3 4">CECT 9027</strain>
    </source>
</reference>
<dbReference type="Pfam" id="PF00581">
    <property type="entry name" value="Rhodanese"/>
    <property type="match status" value="1"/>
</dbReference>
<feature type="domain" description="Rhodanese" evidence="2">
    <location>
        <begin position="50"/>
        <end position="141"/>
    </location>
</feature>
<dbReference type="Gene3D" id="3.40.250.10">
    <property type="entry name" value="Rhodanese-like domain"/>
    <property type="match status" value="1"/>
</dbReference>
<keyword evidence="4" id="KW-1185">Reference proteome</keyword>
<dbReference type="GO" id="GO:0004792">
    <property type="term" value="F:thiosulfate-cyanide sulfurtransferase activity"/>
    <property type="evidence" value="ECO:0007669"/>
    <property type="project" value="UniProtKB-EC"/>
</dbReference>
<dbReference type="AlphaFoldDB" id="A0A1R4B499"/>
<dbReference type="STRING" id="1918946.VPAL9027_01718"/>
<dbReference type="PANTHER" id="PTHR43031">
    <property type="entry name" value="FAD-DEPENDENT OXIDOREDUCTASE"/>
    <property type="match status" value="1"/>
</dbReference>
<dbReference type="RefSeq" id="WP_077314155.1">
    <property type="nucleotide sequence ID" value="NZ_AP024887.1"/>
</dbReference>
<sequence>MSEYIDFFHEHLVLSVVWVALAGALIFSYYKSATSSFKTISPSELTNLTNRENGVVLDVRSREEFKRGHITGALNIKPADLKEGNFAGLESHKSDPIIVVCKTGQTAQQSADVLAKAGFEQVSVLKSGLISWNEANLPLVRGKK</sequence>
<evidence type="ECO:0000313" key="3">
    <source>
        <dbReference type="EMBL" id="SJL83740.1"/>
    </source>
</evidence>
<feature type="transmembrane region" description="Helical" evidence="1">
    <location>
        <begin position="12"/>
        <end position="30"/>
    </location>
</feature>
<dbReference type="InterPro" id="IPR001763">
    <property type="entry name" value="Rhodanese-like_dom"/>
</dbReference>
<dbReference type="SMART" id="SM00450">
    <property type="entry name" value="RHOD"/>
    <property type="match status" value="1"/>
</dbReference>
<keyword evidence="1" id="KW-0472">Membrane</keyword>
<dbReference type="InterPro" id="IPR036873">
    <property type="entry name" value="Rhodanese-like_dom_sf"/>
</dbReference>
<gene>
    <name evidence="3" type="primary">pspE</name>
    <name evidence="3" type="ORF">VPAL9027_01718</name>
</gene>
<accession>A0A1R4B499</accession>
<proteinExistence type="predicted"/>